<proteinExistence type="predicted"/>
<protein>
    <submittedName>
        <fullName evidence="1">Uncharacterized protein</fullName>
    </submittedName>
</protein>
<gene>
    <name evidence="1" type="ORF">SDC9_55180</name>
</gene>
<name>A0A644X400_9ZZZZ</name>
<reference evidence="1" key="1">
    <citation type="submission" date="2019-08" db="EMBL/GenBank/DDBJ databases">
        <authorList>
            <person name="Kucharzyk K."/>
            <person name="Murdoch R.W."/>
            <person name="Higgins S."/>
            <person name="Loffler F."/>
        </authorList>
    </citation>
    <scope>NUCLEOTIDE SEQUENCE</scope>
</reference>
<dbReference type="EMBL" id="VSSQ01001499">
    <property type="protein sequence ID" value="MPM08864.1"/>
    <property type="molecule type" value="Genomic_DNA"/>
</dbReference>
<accession>A0A644X400</accession>
<evidence type="ECO:0000313" key="1">
    <source>
        <dbReference type="EMBL" id="MPM08864.1"/>
    </source>
</evidence>
<sequence>MDSETNTAVIIDNNYYSIGFPNEKWDEIITRDNYISQIENYLDNDSNIIFIEGAEDSGKTTLNGIFARKNVTQTISVFFNPSNSLDFKREYLFANIVPQIKNLLNEEIKDSEYYDIEEYRHSIFQLRKKLKSNCKCIYFIIDGLESKINEDSEFVRDLFDFIPIGENIFKFLISGNAENFKNTCQKLKKQETKSISLSGLSTPEINKFLKINDISSNEYKELFKVTGGLPGRLKTLRRLLENENYSLDKINNTTTYKNWIELDCESVDNSKPIINGILSLISLNVRLFSLEEIANILSIPIDEATILIKNIRVLELNDGFVNFVSTEHKKFFANYLRGNKKQTEILLIQYLVNEKTINSKFELSKLYADREEWSKIIEMIDDSYLQSILEGTGALEKVNGSLELGVQASQKLNKYVKMWCYSIQGSIVNELDNFLFWESEIEAKISIKDFVGAITLAESAVLKVDRLRLLALIARRQKELNKNVDEDLINLISDLYKTTDLSSVGDKIYDIVADLIYAIPNLAVEMIEKSSGSASEKNINDWVIAKLSVAAINSSLKDDDGSDKAKKLEAVQSINNPSVRKINRAISFLVGNYSSSKVIDEVKKLSDSKEKLRLLRLWLNNNRSNNKDIELVINLALDELITSSSESTVTLDVLKDLSYQLPYIKDIETRRSTLNRFKTIENDLQESELSKNKYIYKLNIFHTVFTLNKHDSIESINKILKEIESIEDTLIKLESFSEVYSKLSIMMKQFDFTDKINFTYSRILSLSEELFISTANHYKISQYLLETISKKNPVLGLKICNNINTVVRRERSRLLILDAYLDNNLRYVNIDLLKKIEEAFEIKDSKNEAYLRILERYSEAKNLHFNTIQTLLYFIDKIDSYKEPSIKLKGYVLSYQIIVKNSTWKDRLSIKYESLIFNTWKKIEADWERVDKGFVVCSNLANVNDVLAKRIYDESIQTKEGSWIDSKSVAYTYFNSVKLIIRAYNGLLISENEKPNDFDVLEELINRIPSEIEKLKLWTEIGINSYMSNRIDISKKIYNSHVLPLVQGLFNKSLEIESALNSIILIHNFNSDLAIEYLQAASEEAREEAYSNICDFYISKRNPYEIYDRGENSKFNCSFDEVSKAINLISLLSTDSYIYNQISTISNALSNNKNNISKAQISTIVAKLKEIVKQKLPDTRNIKHQGYKIISNLKLAILNREKVEWEKIIEEAEKIPNLSDIIFVKAVILDNISSAKENVQPELRKKLVDDIINNLESFKVHYEYVQRVIDLTDTMYSVDKSRWKEVVNKAFNVSNNLKEGSEVYSSKRSIIDSMYRLDPSFAKELIKTIDKENKDNHVDKLVQDYFETLEMSNKIKNSKELEEKEKENYRIIVSGVYKALASLNSEKITTKKIGEISKYLPIGNKLPLHEVFPIYMYYLNNCARTYKTKNLTGAMSTLHRDNFIEAVSSSNLVHLLSQKRKLQAKSFRKFFIDEEFASNKPIKPNTREEAFNFIRKWMIDELDEFVFIVDSYTKKEDLEILKIIMEVNRDIEIDILGSLDGQKANIEEEYKNYWKKISDEIPPFVNITFCWNSEDNNNMPIHDRWIITKNSGLRLGTSINSLGNKRESEISVMKPNESLNILENTVKDYVYKRKKELNKQRLSYKSFSL</sequence>
<dbReference type="SUPFAM" id="SSF52540">
    <property type="entry name" value="P-loop containing nucleoside triphosphate hydrolases"/>
    <property type="match status" value="1"/>
</dbReference>
<organism evidence="1">
    <name type="scientific">bioreactor metagenome</name>
    <dbReference type="NCBI Taxonomy" id="1076179"/>
    <lineage>
        <taxon>unclassified sequences</taxon>
        <taxon>metagenomes</taxon>
        <taxon>ecological metagenomes</taxon>
    </lineage>
</organism>
<dbReference type="InterPro" id="IPR027417">
    <property type="entry name" value="P-loop_NTPase"/>
</dbReference>
<comment type="caution">
    <text evidence="1">The sequence shown here is derived from an EMBL/GenBank/DDBJ whole genome shotgun (WGS) entry which is preliminary data.</text>
</comment>